<evidence type="ECO:0000256" key="1">
    <source>
        <dbReference type="ARBA" id="ARBA00001933"/>
    </source>
</evidence>
<comment type="cofactor">
    <cofactor evidence="1">
        <name>pyridoxal 5'-phosphate</name>
        <dbReference type="ChEBI" id="CHEBI:597326"/>
    </cofactor>
</comment>
<evidence type="ECO:0000256" key="2">
    <source>
        <dbReference type="ARBA" id="ARBA00022898"/>
    </source>
</evidence>
<dbReference type="STRING" id="490629.SAMN05216266_10496"/>
<evidence type="ECO:0000313" key="6">
    <source>
        <dbReference type="Proteomes" id="UP000243799"/>
    </source>
</evidence>
<dbReference type="InterPro" id="IPR050147">
    <property type="entry name" value="Ser/Thr_Dehydratase"/>
</dbReference>
<name>A0A1I0XYK2_9PSEU</name>
<evidence type="ECO:0000313" key="5">
    <source>
        <dbReference type="EMBL" id="SFB05747.1"/>
    </source>
</evidence>
<evidence type="ECO:0000256" key="3">
    <source>
        <dbReference type="ARBA" id="ARBA00023239"/>
    </source>
</evidence>
<dbReference type="InterPro" id="IPR001926">
    <property type="entry name" value="TrpB-like_PALP"/>
</dbReference>
<evidence type="ECO:0000259" key="4">
    <source>
        <dbReference type="Pfam" id="PF00291"/>
    </source>
</evidence>
<gene>
    <name evidence="5" type="ORF">SAMN05216266_10496</name>
</gene>
<organism evidence="5 6">
    <name type="scientific">Amycolatopsis marina</name>
    <dbReference type="NCBI Taxonomy" id="490629"/>
    <lineage>
        <taxon>Bacteria</taxon>
        <taxon>Bacillati</taxon>
        <taxon>Actinomycetota</taxon>
        <taxon>Actinomycetes</taxon>
        <taxon>Pseudonocardiales</taxon>
        <taxon>Pseudonocardiaceae</taxon>
        <taxon>Amycolatopsis</taxon>
    </lineage>
</organism>
<dbReference type="SUPFAM" id="SSF53686">
    <property type="entry name" value="Tryptophan synthase beta subunit-like PLP-dependent enzymes"/>
    <property type="match status" value="1"/>
</dbReference>
<proteinExistence type="predicted"/>
<accession>A0A1I0XYK2</accession>
<dbReference type="Proteomes" id="UP000243799">
    <property type="component" value="Unassembled WGS sequence"/>
</dbReference>
<protein>
    <submittedName>
        <fullName evidence="5">Threonine dehydratase</fullName>
    </submittedName>
</protein>
<dbReference type="GO" id="GO:0003941">
    <property type="term" value="F:L-serine ammonia-lyase activity"/>
    <property type="evidence" value="ECO:0007669"/>
    <property type="project" value="TreeGrafter"/>
</dbReference>
<keyword evidence="2" id="KW-0663">Pyridoxal phosphate</keyword>
<dbReference type="Pfam" id="PF00291">
    <property type="entry name" value="PALP"/>
    <property type="match status" value="1"/>
</dbReference>
<keyword evidence="3" id="KW-0456">Lyase</keyword>
<dbReference type="PANTHER" id="PTHR48078">
    <property type="entry name" value="THREONINE DEHYDRATASE, MITOCHONDRIAL-RELATED"/>
    <property type="match status" value="1"/>
</dbReference>
<dbReference type="AlphaFoldDB" id="A0A1I0XYK2"/>
<reference evidence="6" key="1">
    <citation type="submission" date="2016-10" db="EMBL/GenBank/DDBJ databases">
        <authorList>
            <person name="Varghese N."/>
            <person name="Submissions S."/>
        </authorList>
    </citation>
    <scope>NUCLEOTIDE SEQUENCE [LARGE SCALE GENOMIC DNA]</scope>
    <source>
        <strain evidence="6">CGMCC 4.3568</strain>
    </source>
</reference>
<dbReference type="GO" id="GO:0006565">
    <property type="term" value="P:L-serine catabolic process"/>
    <property type="evidence" value="ECO:0007669"/>
    <property type="project" value="TreeGrafter"/>
</dbReference>
<dbReference type="Gene3D" id="3.40.50.1100">
    <property type="match status" value="2"/>
</dbReference>
<dbReference type="EMBL" id="FOKG01000004">
    <property type="protein sequence ID" value="SFB05747.1"/>
    <property type="molecule type" value="Genomic_DNA"/>
</dbReference>
<sequence length="321" mass="33575">MRTMSHRDDEAVAELSLTRIAKAHSVIDPVFRDTPQFVDEQLCAELGRRVLVKVETLNPLRSFKGRGAQVLAQRFAGGTTLVCESTGNFGQAVGYAALRRGLHAHVFMTAGGNPAKIARMRGFGVRVHETSGDAREAAVAFAAERADRVFVEDGDDPAIAEGAGTIGVELLASGPVDTVVVPVGDGSLITGIARWIKDRSPGTRVVGVCAAGATSVAESWRTGEVVSRRPDTIAEGIRIERPVPSSLARMRGLVDDIVLVDDSAMLTAIHTAAVTLGIVLEPSGAAGLAAIAGHDLPGDLVATILTGSNLDPSLFGTVFPR</sequence>
<dbReference type="InterPro" id="IPR036052">
    <property type="entry name" value="TrpB-like_PALP_sf"/>
</dbReference>
<feature type="domain" description="Tryptophan synthase beta chain-like PALP" evidence="4">
    <location>
        <begin position="31"/>
        <end position="307"/>
    </location>
</feature>
<dbReference type="GO" id="GO:0009097">
    <property type="term" value="P:isoleucine biosynthetic process"/>
    <property type="evidence" value="ECO:0007669"/>
    <property type="project" value="TreeGrafter"/>
</dbReference>
<keyword evidence="6" id="KW-1185">Reference proteome</keyword>